<dbReference type="EMBL" id="CAJFCW020000005">
    <property type="protein sequence ID" value="CAG9117202.1"/>
    <property type="molecule type" value="Genomic_DNA"/>
</dbReference>
<evidence type="ECO:0000313" key="4">
    <source>
        <dbReference type="Proteomes" id="UP000614601"/>
    </source>
</evidence>
<dbReference type="EMBL" id="CAJFDH010000005">
    <property type="protein sequence ID" value="CAD5223051.1"/>
    <property type="molecule type" value="Genomic_DNA"/>
</dbReference>
<evidence type="ECO:0000256" key="1">
    <source>
        <dbReference type="SAM" id="MobiDB-lite"/>
    </source>
</evidence>
<feature type="region of interest" description="Disordered" evidence="1">
    <location>
        <begin position="106"/>
        <end position="158"/>
    </location>
</feature>
<reference evidence="3" key="1">
    <citation type="submission" date="2020-09" db="EMBL/GenBank/DDBJ databases">
        <authorList>
            <person name="Kikuchi T."/>
        </authorList>
    </citation>
    <scope>NUCLEOTIDE SEQUENCE</scope>
    <source>
        <strain evidence="3">SH1</strain>
    </source>
</reference>
<feature type="chain" id="PRO_5035595374" evidence="2">
    <location>
        <begin position="21"/>
        <end position="260"/>
    </location>
</feature>
<sequence>MYKYLLLVLASLLVLSQVEARKPKDQIRQCKCSELDECRERSMEPLLKCQEKCIKGLKNDDWDKEEGQKCLMNKKVTEHDKCLKEAMVKTCDNEPGKYLNLNETNEHARKHHKHRRHRSVDELNNSTVVTDGSDKEEPTNTEASESEEDHGRRHHKQREHHKAAFHAFIQQNFGRSGKNFAKCMNTCSHRFQKVNCARKLKCGTKKLPKEEWKEVTSTCDKKKVPKRYETCDCLAKAGVKNLDCTFGGKREKDEQRAVEE</sequence>
<proteinExistence type="predicted"/>
<dbReference type="OrthoDB" id="5827887at2759"/>
<name>A0A811L7D7_9BILA</name>
<evidence type="ECO:0000256" key="2">
    <source>
        <dbReference type="SAM" id="SignalP"/>
    </source>
</evidence>
<organism evidence="3 4">
    <name type="scientific">Bursaphelenchus okinawaensis</name>
    <dbReference type="NCBI Taxonomy" id="465554"/>
    <lineage>
        <taxon>Eukaryota</taxon>
        <taxon>Metazoa</taxon>
        <taxon>Ecdysozoa</taxon>
        <taxon>Nematoda</taxon>
        <taxon>Chromadorea</taxon>
        <taxon>Rhabditida</taxon>
        <taxon>Tylenchina</taxon>
        <taxon>Tylenchomorpha</taxon>
        <taxon>Aphelenchoidea</taxon>
        <taxon>Aphelenchoididae</taxon>
        <taxon>Bursaphelenchus</taxon>
    </lineage>
</organism>
<keyword evidence="4" id="KW-1185">Reference proteome</keyword>
<dbReference type="PANTHER" id="PTHR34401">
    <property type="entry name" value="PROTEIN CBG12388-RELATED"/>
    <property type="match status" value="1"/>
</dbReference>
<keyword evidence="2" id="KW-0732">Signal</keyword>
<dbReference type="Proteomes" id="UP000783686">
    <property type="component" value="Unassembled WGS sequence"/>
</dbReference>
<dbReference type="AlphaFoldDB" id="A0A811L7D7"/>
<feature type="compositionally biased region" description="Basic residues" evidence="1">
    <location>
        <begin position="108"/>
        <end position="118"/>
    </location>
</feature>
<dbReference type="PANTHER" id="PTHR34401:SF3">
    <property type="entry name" value="DB DOMAIN-CONTAINING PROTEIN"/>
    <property type="match status" value="1"/>
</dbReference>
<accession>A0A811L7D7</accession>
<evidence type="ECO:0000313" key="3">
    <source>
        <dbReference type="EMBL" id="CAD5223051.1"/>
    </source>
</evidence>
<feature type="signal peptide" evidence="2">
    <location>
        <begin position="1"/>
        <end position="20"/>
    </location>
</feature>
<dbReference type="Proteomes" id="UP000614601">
    <property type="component" value="Unassembled WGS sequence"/>
</dbReference>
<comment type="caution">
    <text evidence="3">The sequence shown here is derived from an EMBL/GenBank/DDBJ whole genome shotgun (WGS) entry which is preliminary data.</text>
</comment>
<gene>
    <name evidence="3" type="ORF">BOKJ2_LOCUS9950</name>
</gene>
<protein>
    <submittedName>
        <fullName evidence="3">Uncharacterized protein</fullName>
    </submittedName>
</protein>